<protein>
    <submittedName>
        <fullName evidence="1">Uncharacterized protein</fullName>
    </submittedName>
</protein>
<dbReference type="Proteomes" id="UP000001343">
    <property type="component" value="Unassembled WGS sequence"/>
</dbReference>
<comment type="caution">
    <text evidence="1">The sequence shown here is derived from an EMBL/GenBank/DDBJ whole genome shotgun (WGS) entry which is preliminary data.</text>
</comment>
<accession>A0AA87SZL9</accession>
<reference evidence="1 2" key="1">
    <citation type="journal article" date="2014" name="Int. J. Syst. Evol. Microbiol.">
        <title>Leptospira mayottensis sp. nov., a pathogenic species of the genus Leptospira isolated from humans.</title>
        <authorList>
            <person name="Bourhy P."/>
            <person name="Collet L."/>
            <person name="Brisse S."/>
            <person name="Picardeau M."/>
        </authorList>
    </citation>
    <scope>NUCLEOTIDE SEQUENCE [LARGE SCALE GENOMIC DNA]</scope>
    <source>
        <strain evidence="1 2">200901122</strain>
    </source>
</reference>
<proteinExistence type="predicted"/>
<dbReference type="AlphaFoldDB" id="A0AA87SZL9"/>
<sequence length="38" mass="4562">MQISEYEILYITGGFVLKRDFQKEKFLELTTYILKDTS</sequence>
<evidence type="ECO:0000313" key="1">
    <source>
        <dbReference type="EMBL" id="EKS00967.1"/>
    </source>
</evidence>
<evidence type="ECO:0000313" key="2">
    <source>
        <dbReference type="Proteomes" id="UP000001343"/>
    </source>
</evidence>
<name>A0AA87SZL9_9LEPT</name>
<gene>
    <name evidence="1" type="ORF">LEP1GSC125_3764</name>
</gene>
<dbReference type="EMBL" id="AKWM02000026">
    <property type="protein sequence ID" value="EKS00967.1"/>
    <property type="molecule type" value="Genomic_DNA"/>
</dbReference>
<organism evidence="1 2">
    <name type="scientific">Leptospira mayottensis 200901122</name>
    <dbReference type="NCBI Taxonomy" id="1193010"/>
    <lineage>
        <taxon>Bacteria</taxon>
        <taxon>Pseudomonadati</taxon>
        <taxon>Spirochaetota</taxon>
        <taxon>Spirochaetia</taxon>
        <taxon>Leptospirales</taxon>
        <taxon>Leptospiraceae</taxon>
        <taxon>Leptospira</taxon>
    </lineage>
</organism>